<evidence type="ECO:0000313" key="1">
    <source>
        <dbReference type="EMBL" id="AMD01782.1"/>
    </source>
</evidence>
<dbReference type="KEGG" id="hco:LOKO_02729"/>
<protein>
    <submittedName>
        <fullName evidence="1">Uncharacterized protein</fullName>
    </submittedName>
</protein>
<sequence length="35" mass="3994">MRKENDHIAYSSYRPEADDQRVLFLGKITGGALQL</sequence>
<gene>
    <name evidence="1" type="ORF">LOKO_02729</name>
</gene>
<name>A0A125R0E0_9GAMM</name>
<evidence type="ECO:0000313" key="2">
    <source>
        <dbReference type="Proteomes" id="UP000063387"/>
    </source>
</evidence>
<proteinExistence type="predicted"/>
<organism evidence="1 2">
    <name type="scientific">Halomonas chromatireducens</name>
    <dbReference type="NCBI Taxonomy" id="507626"/>
    <lineage>
        <taxon>Bacteria</taxon>
        <taxon>Pseudomonadati</taxon>
        <taxon>Pseudomonadota</taxon>
        <taxon>Gammaproteobacteria</taxon>
        <taxon>Oceanospirillales</taxon>
        <taxon>Halomonadaceae</taxon>
        <taxon>Halomonas</taxon>
    </lineage>
</organism>
<reference evidence="1 2" key="2">
    <citation type="submission" date="2016-02" db="EMBL/GenBank/DDBJ databases">
        <authorList>
            <person name="Wen L."/>
            <person name="He K."/>
            <person name="Yang H."/>
        </authorList>
    </citation>
    <scope>NUCLEOTIDE SEQUENCE [LARGE SCALE GENOMIC DNA]</scope>
    <source>
        <strain evidence="1 2">AGD 8-3</strain>
    </source>
</reference>
<dbReference type="EMBL" id="CP014226">
    <property type="protein sequence ID" value="AMD01782.1"/>
    <property type="molecule type" value="Genomic_DNA"/>
</dbReference>
<dbReference type="PATRIC" id="fig|507626.3.peg.2723"/>
<dbReference type="AlphaFoldDB" id="A0A125R0E0"/>
<reference evidence="1 2" key="1">
    <citation type="journal article" date="2016" name="Genome Announc.">
        <title>Draft Genome Sequence of 'Halomonas chromatireducens' Strain AGD 8-3, a Haloalkaliphilic Chromate- and Selenite-Reducing Gammaproteobacterium.</title>
        <authorList>
            <person name="Sharko F.S."/>
            <person name="Shapovalova A.A."/>
            <person name="Tsygankova S.V."/>
            <person name="Komova A.V."/>
            <person name="Boulygina E.S."/>
            <person name="Teslyuk A.B."/>
            <person name="Gotovtsev P.M."/>
            <person name="Namsaraev Z.B."/>
            <person name="Khijniak T.V."/>
            <person name="Nedoluzhko A.V."/>
            <person name="Vasilov R.G."/>
        </authorList>
    </citation>
    <scope>NUCLEOTIDE SEQUENCE [LARGE SCALE GENOMIC DNA]</scope>
    <source>
        <strain evidence="1 2">AGD 8-3</strain>
    </source>
</reference>
<accession>A0A125R0E0</accession>
<dbReference type="Proteomes" id="UP000063387">
    <property type="component" value="Chromosome"/>
</dbReference>
<keyword evidence="2" id="KW-1185">Reference proteome</keyword>